<dbReference type="AlphaFoldDB" id="A0A645HVW0"/>
<dbReference type="EMBL" id="VSSQ01096653">
    <property type="protein sequence ID" value="MPN40314.1"/>
    <property type="molecule type" value="Genomic_DNA"/>
</dbReference>
<dbReference type="PROSITE" id="PS51257">
    <property type="entry name" value="PROKAR_LIPOPROTEIN"/>
    <property type="match status" value="1"/>
</dbReference>
<reference evidence="1" key="1">
    <citation type="submission" date="2019-08" db="EMBL/GenBank/DDBJ databases">
        <authorList>
            <person name="Kucharzyk K."/>
            <person name="Murdoch R.W."/>
            <person name="Higgins S."/>
            <person name="Loffler F."/>
        </authorList>
    </citation>
    <scope>NUCLEOTIDE SEQUENCE</scope>
</reference>
<evidence type="ECO:0000313" key="1">
    <source>
        <dbReference type="EMBL" id="MPN40314.1"/>
    </source>
</evidence>
<sequence length="160" mass="18497">MKPIKVFPRIILVMLAFFLMSCEGIQEKSVERTPPGFVKLSTVGDNIETGGLHYIINESQISFLDDNETCIYQTELTNDDFIITYENEFYIYQGKYLELAKIATDIKTVETKPEGFIQLNEGLRDLKNNLHYVLGKTEIWFLDADEICIYQTELNNSHLL</sequence>
<proteinExistence type="predicted"/>
<name>A0A645HVW0_9ZZZZ</name>
<accession>A0A645HVW0</accession>
<comment type="caution">
    <text evidence="1">The sequence shown here is derived from an EMBL/GenBank/DDBJ whole genome shotgun (WGS) entry which is preliminary data.</text>
</comment>
<gene>
    <name evidence="1" type="ORF">SDC9_187850</name>
</gene>
<protein>
    <submittedName>
        <fullName evidence="1">Uncharacterized protein</fullName>
    </submittedName>
</protein>
<organism evidence="1">
    <name type="scientific">bioreactor metagenome</name>
    <dbReference type="NCBI Taxonomy" id="1076179"/>
    <lineage>
        <taxon>unclassified sequences</taxon>
        <taxon>metagenomes</taxon>
        <taxon>ecological metagenomes</taxon>
    </lineage>
</organism>